<keyword evidence="1" id="KW-0540">Nuclease</keyword>
<dbReference type="GO" id="GO:0004519">
    <property type="term" value="F:endonuclease activity"/>
    <property type="evidence" value="ECO:0007669"/>
    <property type="project" value="UniProtKB-KW"/>
</dbReference>
<keyword evidence="1" id="KW-0378">Hydrolase</keyword>
<proteinExistence type="predicted"/>
<protein>
    <submittedName>
        <fullName evidence="1">rRNA maturation endonuclease Nob1</fullName>
    </submittedName>
</protein>
<dbReference type="Proteomes" id="UP000587367">
    <property type="component" value="Unassembled WGS sequence"/>
</dbReference>
<name>A0ABR6PXM5_9FLAO</name>
<keyword evidence="1" id="KW-0255">Endonuclease</keyword>
<reference evidence="1 2" key="1">
    <citation type="submission" date="2020-08" db="EMBL/GenBank/DDBJ databases">
        <title>Functional genomics of gut bacteria from endangered species of beetles.</title>
        <authorList>
            <person name="Carlos-Shanley C."/>
        </authorList>
    </citation>
    <scope>NUCLEOTIDE SEQUENCE [LARGE SCALE GENOMIC DNA]</scope>
    <source>
        <strain evidence="1 2">S00068</strain>
    </source>
</reference>
<sequence>MATQICPHCKENSFTWHIDDEESGITVWGCYLCHYTAEEDENDECICDHCGHQAKTKLKDQDKEYWWCFICKEIIK</sequence>
<gene>
    <name evidence="1" type="ORF">HNP24_000593</name>
</gene>
<evidence type="ECO:0000313" key="2">
    <source>
        <dbReference type="Proteomes" id="UP000587367"/>
    </source>
</evidence>
<evidence type="ECO:0000313" key="1">
    <source>
        <dbReference type="EMBL" id="MBB6329643.1"/>
    </source>
</evidence>
<dbReference type="RefSeq" id="WP_184552816.1">
    <property type="nucleotide sequence ID" value="NZ_JACHKS010000001.1"/>
</dbReference>
<organism evidence="1 2">
    <name type="scientific">Chryseobacterium sediminis</name>
    <dbReference type="NCBI Taxonomy" id="1679494"/>
    <lineage>
        <taxon>Bacteria</taxon>
        <taxon>Pseudomonadati</taxon>
        <taxon>Bacteroidota</taxon>
        <taxon>Flavobacteriia</taxon>
        <taxon>Flavobacteriales</taxon>
        <taxon>Weeksellaceae</taxon>
        <taxon>Chryseobacterium group</taxon>
        <taxon>Chryseobacterium</taxon>
    </lineage>
</organism>
<keyword evidence="2" id="KW-1185">Reference proteome</keyword>
<comment type="caution">
    <text evidence="1">The sequence shown here is derived from an EMBL/GenBank/DDBJ whole genome shotgun (WGS) entry which is preliminary data.</text>
</comment>
<accession>A0ABR6PXM5</accession>
<dbReference type="EMBL" id="JACHKS010000001">
    <property type="protein sequence ID" value="MBB6329643.1"/>
    <property type="molecule type" value="Genomic_DNA"/>
</dbReference>